<evidence type="ECO:0000256" key="1">
    <source>
        <dbReference type="SAM" id="MobiDB-lite"/>
    </source>
</evidence>
<reference evidence="2" key="1">
    <citation type="submission" date="2010-12" db="EMBL/GenBank/DDBJ databases">
        <title>Polyphasic characterization of local cyanobacterial isolates of Eastern UP and Western Bihar.</title>
        <authorList>
            <person name="Kumari N."/>
            <person name="Rai L.C."/>
            <person name="Narayan O.P."/>
        </authorList>
    </citation>
    <scope>NUCLEOTIDE SEQUENCE</scope>
    <source>
        <strain evidence="2">LCRNK.9</strain>
    </source>
</reference>
<evidence type="ECO:0000313" key="2">
    <source>
        <dbReference type="EMBL" id="AEF33337.1"/>
    </source>
</evidence>
<gene>
    <name evidence="2" type="primary">rpo</name>
</gene>
<feature type="non-terminal residue" evidence="2">
    <location>
        <position position="220"/>
    </location>
</feature>
<dbReference type="SUPFAM" id="SSF64484">
    <property type="entry name" value="beta and beta-prime subunits of DNA dependent RNA-polymerase"/>
    <property type="match status" value="1"/>
</dbReference>
<sequence>FFFFLETEKKISDDIEYEVLSPPDQKKKYRCGVYVTESWVCLLLIMYSKLNAPVAVIWNVKAIPNDIWIMLDMPLRVVGRIVYFYCSVVVSPSNAETLTYRQILREASTCNWKSKSMVNIFSCRGSGSIGGDARLRVQDGSKGEKEAESLRGKGGSGGPKNRGNIQLPNRVKNKLIATNISLKNREDEESHNQTGPPPMGQWGPNFGYLYLNGVIIIFCP</sequence>
<feature type="region of interest" description="Disordered" evidence="1">
    <location>
        <begin position="134"/>
        <end position="165"/>
    </location>
</feature>
<feature type="compositionally biased region" description="Basic and acidic residues" evidence="1">
    <location>
        <begin position="134"/>
        <end position="151"/>
    </location>
</feature>
<proteinExistence type="predicted"/>
<dbReference type="AlphaFoldDB" id="F6L724"/>
<dbReference type="EMBL" id="HQ836230">
    <property type="protein sequence ID" value="AEF33337.1"/>
    <property type="molecule type" value="Genomic_DNA"/>
</dbReference>
<organism evidence="2">
    <name type="scientific">Nostoc sp. LCRNK.9</name>
    <dbReference type="NCBI Taxonomy" id="1002848"/>
    <lineage>
        <taxon>Bacteria</taxon>
        <taxon>Bacillati</taxon>
        <taxon>Cyanobacteriota</taxon>
        <taxon>Cyanophyceae</taxon>
        <taxon>Nostocales</taxon>
        <taxon>Nostocaceae</taxon>
        <taxon>Nostoc</taxon>
    </lineage>
</organism>
<accession>F6L724</accession>
<feature type="non-terminal residue" evidence="2">
    <location>
        <position position="1"/>
    </location>
</feature>
<name>F6L724_9NOSO</name>
<protein>
    <submittedName>
        <fullName evidence="2">DNA dependent RNA polymerase</fullName>
    </submittedName>
</protein>